<proteinExistence type="predicted"/>
<dbReference type="AlphaFoldDB" id="A0A565AVM2"/>
<protein>
    <submittedName>
        <fullName evidence="2">Uncharacterized protein</fullName>
    </submittedName>
</protein>
<gene>
    <name evidence="2" type="ORF">ANE_LOCUS3893</name>
</gene>
<accession>A0A565AVM2</accession>
<comment type="caution">
    <text evidence="2">The sequence shown here is derived from an EMBL/GenBank/DDBJ whole genome shotgun (WGS) entry which is preliminary data.</text>
</comment>
<keyword evidence="3" id="KW-1185">Reference proteome</keyword>
<dbReference type="EMBL" id="CABITT030000002">
    <property type="protein sequence ID" value="VVA93448.1"/>
    <property type="molecule type" value="Genomic_DNA"/>
</dbReference>
<sequence length="53" mass="5972">MEGKMLKKCSTSTTDAVKKLKRKKSTSVKKKASVKKVRENQRVGGQEAVEHLR</sequence>
<reference evidence="2" key="1">
    <citation type="submission" date="2019-07" db="EMBL/GenBank/DDBJ databases">
        <authorList>
            <person name="Dittberner H."/>
        </authorList>
    </citation>
    <scope>NUCLEOTIDE SEQUENCE [LARGE SCALE GENOMIC DNA]</scope>
</reference>
<name>A0A565AVM2_9BRAS</name>
<dbReference type="Proteomes" id="UP000489600">
    <property type="component" value="Unassembled WGS sequence"/>
</dbReference>
<evidence type="ECO:0000313" key="2">
    <source>
        <dbReference type="EMBL" id="VVA93448.1"/>
    </source>
</evidence>
<feature type="region of interest" description="Disordered" evidence="1">
    <location>
        <begin position="1"/>
        <end position="53"/>
    </location>
</feature>
<evidence type="ECO:0000313" key="3">
    <source>
        <dbReference type="Proteomes" id="UP000489600"/>
    </source>
</evidence>
<organism evidence="2 3">
    <name type="scientific">Arabis nemorensis</name>
    <dbReference type="NCBI Taxonomy" id="586526"/>
    <lineage>
        <taxon>Eukaryota</taxon>
        <taxon>Viridiplantae</taxon>
        <taxon>Streptophyta</taxon>
        <taxon>Embryophyta</taxon>
        <taxon>Tracheophyta</taxon>
        <taxon>Spermatophyta</taxon>
        <taxon>Magnoliopsida</taxon>
        <taxon>eudicotyledons</taxon>
        <taxon>Gunneridae</taxon>
        <taxon>Pentapetalae</taxon>
        <taxon>rosids</taxon>
        <taxon>malvids</taxon>
        <taxon>Brassicales</taxon>
        <taxon>Brassicaceae</taxon>
        <taxon>Arabideae</taxon>
        <taxon>Arabis</taxon>
    </lineage>
</organism>
<evidence type="ECO:0000256" key="1">
    <source>
        <dbReference type="SAM" id="MobiDB-lite"/>
    </source>
</evidence>
<feature type="compositionally biased region" description="Basic residues" evidence="1">
    <location>
        <begin position="19"/>
        <end position="35"/>
    </location>
</feature>